<sequence>MSFIFPGNPMGAPNLLVPLAMFGWIPVVLYLFSKLPARQAVVSSFLGAWLFLPQAVLELNGIPDYTKISATCYGILLATSIFDVGRFKAFKLGWLDLPMLIWCLCPIVTSLANGLGPYDGFSISLDQTMTWGVPYFLGRIYLSSLMGLRHLAIGIFIGGLVYVPLCLFEVRLSPQLHRIVYGAFAGAGFDQTIRLNGFRPTVFMNHGLTVAAFMMAATLIGLWLWHTGAVKQVWNIPMGWLVAALFFTFLLTRSTGALAIFFIGIVFLFVAKQFRTALPIYLMVAAIGIYLYVNAGTTTYSSDQLLEALAPFFPADRLDSLAFRFNNEEVLVDHARQQFWLGWGGWNRSRVFLPGTDKLAIQDSLWVLSFGVFGAVGLISLFSAMLLPVVTLFWSRYPARTWTNPQVAPAVAVAIMIVLYMVDCLSNAMINPIYILACGGVAGLAMSSEPNRQLTQQLGRLRSYRTAVAQANIRQPSLSQAAAPNAIQPDS</sequence>
<keyword evidence="1" id="KW-0472">Membrane</keyword>
<proteinExistence type="predicted"/>
<accession>A0A951PFQ8</accession>
<gene>
    <name evidence="2" type="ORF">KME07_19965</name>
</gene>
<dbReference type="AlphaFoldDB" id="A0A951PFQ8"/>
<feature type="transmembrane region" description="Helical" evidence="1">
    <location>
        <begin position="203"/>
        <end position="226"/>
    </location>
</feature>
<reference evidence="2" key="2">
    <citation type="journal article" date="2022" name="Microbiol. Resour. Announc.">
        <title>Metagenome Sequencing to Explore Phylogenomics of Terrestrial Cyanobacteria.</title>
        <authorList>
            <person name="Ward R.D."/>
            <person name="Stajich J.E."/>
            <person name="Johansen J.R."/>
            <person name="Huntemann M."/>
            <person name="Clum A."/>
            <person name="Foster B."/>
            <person name="Foster B."/>
            <person name="Roux S."/>
            <person name="Palaniappan K."/>
            <person name="Varghese N."/>
            <person name="Mukherjee S."/>
            <person name="Reddy T.B.K."/>
            <person name="Daum C."/>
            <person name="Copeland A."/>
            <person name="Chen I.A."/>
            <person name="Ivanova N.N."/>
            <person name="Kyrpides N.C."/>
            <person name="Shapiro N."/>
            <person name="Eloe-Fadrosh E.A."/>
            <person name="Pietrasiak N."/>
        </authorList>
    </citation>
    <scope>NUCLEOTIDE SEQUENCE</scope>
    <source>
        <strain evidence="2">GSE-TBD4-15B</strain>
    </source>
</reference>
<evidence type="ECO:0000256" key="1">
    <source>
        <dbReference type="SAM" id="Phobius"/>
    </source>
</evidence>
<keyword evidence="1" id="KW-0812">Transmembrane</keyword>
<keyword evidence="2" id="KW-0436">Ligase</keyword>
<feature type="transmembrane region" description="Helical" evidence="1">
    <location>
        <begin position="97"/>
        <end position="116"/>
    </location>
</feature>
<feature type="transmembrane region" description="Helical" evidence="1">
    <location>
        <begin position="365"/>
        <end position="394"/>
    </location>
</feature>
<organism evidence="2 3">
    <name type="scientific">Pegethrix bostrychoides GSE-TBD4-15B</name>
    <dbReference type="NCBI Taxonomy" id="2839662"/>
    <lineage>
        <taxon>Bacteria</taxon>
        <taxon>Bacillati</taxon>
        <taxon>Cyanobacteriota</taxon>
        <taxon>Cyanophyceae</taxon>
        <taxon>Oculatellales</taxon>
        <taxon>Oculatellaceae</taxon>
        <taxon>Pegethrix</taxon>
    </lineage>
</organism>
<feature type="transmembrane region" description="Helical" evidence="1">
    <location>
        <begin position="406"/>
        <end position="422"/>
    </location>
</feature>
<evidence type="ECO:0000313" key="2">
    <source>
        <dbReference type="EMBL" id="MBW4467709.1"/>
    </source>
</evidence>
<keyword evidence="1" id="KW-1133">Transmembrane helix</keyword>
<dbReference type="Proteomes" id="UP000707356">
    <property type="component" value="Unassembled WGS sequence"/>
</dbReference>
<evidence type="ECO:0000313" key="3">
    <source>
        <dbReference type="Proteomes" id="UP000707356"/>
    </source>
</evidence>
<comment type="caution">
    <text evidence="2">The sequence shown here is derived from an EMBL/GenBank/DDBJ whole genome shotgun (WGS) entry which is preliminary data.</text>
</comment>
<feature type="transmembrane region" description="Helical" evidence="1">
    <location>
        <begin position="15"/>
        <end position="33"/>
    </location>
</feature>
<feature type="transmembrane region" description="Helical" evidence="1">
    <location>
        <begin position="238"/>
        <end position="271"/>
    </location>
</feature>
<feature type="transmembrane region" description="Helical" evidence="1">
    <location>
        <begin position="147"/>
        <end position="168"/>
    </location>
</feature>
<reference evidence="2" key="1">
    <citation type="submission" date="2021-05" db="EMBL/GenBank/DDBJ databases">
        <authorList>
            <person name="Pietrasiak N."/>
            <person name="Ward R."/>
            <person name="Stajich J.E."/>
            <person name="Kurbessoian T."/>
        </authorList>
    </citation>
    <scope>NUCLEOTIDE SEQUENCE</scope>
    <source>
        <strain evidence="2">GSE-TBD4-15B</strain>
    </source>
</reference>
<feature type="transmembrane region" description="Helical" evidence="1">
    <location>
        <begin position="278"/>
        <end position="295"/>
    </location>
</feature>
<dbReference type="EMBL" id="JAHHHV010000079">
    <property type="protein sequence ID" value="MBW4467709.1"/>
    <property type="molecule type" value="Genomic_DNA"/>
</dbReference>
<name>A0A951PFQ8_9CYAN</name>
<dbReference type="GO" id="GO:0016874">
    <property type="term" value="F:ligase activity"/>
    <property type="evidence" value="ECO:0007669"/>
    <property type="project" value="UniProtKB-KW"/>
</dbReference>
<protein>
    <submittedName>
        <fullName evidence="2">O-antigen ligase domain-containing protein</fullName>
    </submittedName>
</protein>